<dbReference type="CDD" id="cd18011">
    <property type="entry name" value="DEXDc_RapA"/>
    <property type="match status" value="1"/>
</dbReference>
<dbReference type="GO" id="GO:0005524">
    <property type="term" value="F:ATP binding"/>
    <property type="evidence" value="ECO:0007669"/>
    <property type="project" value="UniProtKB-KW"/>
</dbReference>
<dbReference type="InterPro" id="IPR014001">
    <property type="entry name" value="Helicase_ATP-bd"/>
</dbReference>
<evidence type="ECO:0000313" key="9">
    <source>
        <dbReference type="Proteomes" id="UP000199628"/>
    </source>
</evidence>
<dbReference type="STRING" id="639004.SAMN04488239_12062"/>
<evidence type="ECO:0000256" key="1">
    <source>
        <dbReference type="ARBA" id="ARBA00022741"/>
    </source>
</evidence>
<dbReference type="AlphaFoldDB" id="A0A1G7DB35"/>
<evidence type="ECO:0000256" key="2">
    <source>
        <dbReference type="ARBA" id="ARBA00022801"/>
    </source>
</evidence>
<keyword evidence="9" id="KW-1185">Reference proteome</keyword>
<dbReference type="SUPFAM" id="SSF52540">
    <property type="entry name" value="P-loop containing nucleoside triphosphate hydrolases"/>
    <property type="match status" value="2"/>
</dbReference>
<dbReference type="SMART" id="SM00490">
    <property type="entry name" value="HELICc"/>
    <property type="match status" value="1"/>
</dbReference>
<proteinExistence type="predicted"/>
<dbReference type="SMART" id="SM00487">
    <property type="entry name" value="DEXDc"/>
    <property type="match status" value="1"/>
</dbReference>
<gene>
    <name evidence="8" type="ORF">SAMN04488239_12062</name>
</gene>
<dbReference type="Pfam" id="PF00176">
    <property type="entry name" value="SNF2-rel_dom"/>
    <property type="match status" value="1"/>
</dbReference>
<feature type="domain" description="Helicase ATP-binding" evidence="6">
    <location>
        <begin position="119"/>
        <end position="295"/>
    </location>
</feature>
<dbReference type="GO" id="GO:0004386">
    <property type="term" value="F:helicase activity"/>
    <property type="evidence" value="ECO:0007669"/>
    <property type="project" value="UniProtKB-KW"/>
</dbReference>
<evidence type="ECO:0000259" key="7">
    <source>
        <dbReference type="PROSITE" id="PS51194"/>
    </source>
</evidence>
<dbReference type="PANTHER" id="PTHR45766">
    <property type="entry name" value="DNA ANNEALING HELICASE AND ENDONUCLEASE ZRANB3 FAMILY MEMBER"/>
    <property type="match status" value="1"/>
</dbReference>
<dbReference type="InterPro" id="IPR057342">
    <property type="entry name" value="DEXDc_RapA"/>
</dbReference>
<protein>
    <submittedName>
        <fullName evidence="8">SNF2 family N-terminal domain-containing protein</fullName>
    </submittedName>
</protein>
<dbReference type="RefSeq" id="WP_093036716.1">
    <property type="nucleotide sequence ID" value="NZ_FMZV01000020.1"/>
</dbReference>
<reference evidence="9" key="1">
    <citation type="submission" date="2016-10" db="EMBL/GenBank/DDBJ databases">
        <authorList>
            <person name="Varghese N."/>
            <person name="Submissions S."/>
        </authorList>
    </citation>
    <scope>NUCLEOTIDE SEQUENCE [LARGE SCALE GENOMIC DNA]</scope>
    <source>
        <strain evidence="9">CGMCC 1.9108</strain>
    </source>
</reference>
<organism evidence="8 9">
    <name type="scientific">Ruegeria marina</name>
    <dbReference type="NCBI Taxonomy" id="639004"/>
    <lineage>
        <taxon>Bacteria</taxon>
        <taxon>Pseudomonadati</taxon>
        <taxon>Pseudomonadota</taxon>
        <taxon>Alphaproteobacteria</taxon>
        <taxon>Rhodobacterales</taxon>
        <taxon>Roseobacteraceae</taxon>
        <taxon>Ruegeria</taxon>
    </lineage>
</organism>
<evidence type="ECO:0000256" key="3">
    <source>
        <dbReference type="ARBA" id="ARBA00022806"/>
    </source>
</evidence>
<dbReference type="EMBL" id="FMZV01000020">
    <property type="protein sequence ID" value="SDE48210.1"/>
    <property type="molecule type" value="Genomic_DNA"/>
</dbReference>
<dbReference type="InterPro" id="IPR000330">
    <property type="entry name" value="SNF2_N"/>
</dbReference>
<dbReference type="InterPro" id="IPR038718">
    <property type="entry name" value="SNF2-like_sf"/>
</dbReference>
<feature type="domain" description="Helicase C-terminal" evidence="7">
    <location>
        <begin position="429"/>
        <end position="605"/>
    </location>
</feature>
<dbReference type="PANTHER" id="PTHR45766:SF6">
    <property type="entry name" value="SWI_SNF-RELATED MATRIX-ASSOCIATED ACTIN-DEPENDENT REGULATOR OF CHROMATIN SUBFAMILY A-LIKE PROTEIN 1"/>
    <property type="match status" value="1"/>
</dbReference>
<dbReference type="Proteomes" id="UP000199628">
    <property type="component" value="Unassembled WGS sequence"/>
</dbReference>
<evidence type="ECO:0000256" key="4">
    <source>
        <dbReference type="ARBA" id="ARBA00022840"/>
    </source>
</evidence>
<dbReference type="OrthoDB" id="9814088at2"/>
<evidence type="ECO:0000259" key="6">
    <source>
        <dbReference type="PROSITE" id="PS51192"/>
    </source>
</evidence>
<dbReference type="InterPro" id="IPR049730">
    <property type="entry name" value="SNF2/RAD54-like_C"/>
</dbReference>
<dbReference type="InterPro" id="IPR027417">
    <property type="entry name" value="P-loop_NTPase"/>
</dbReference>
<keyword evidence="3" id="KW-0347">Helicase</keyword>
<accession>A0A1G7DB35</accession>
<keyword evidence="2" id="KW-0378">Hydrolase</keyword>
<sequence>MAALEQSIVPGARIELRDAEWLVRRTEQSPRSGKLIYAVGLSGIVRDKEAVFIDSLEKRIEVVDPARTELVPDQSPYFRDTLLYLEGQLQRSMPVSDKPVIADKAAIDQLPFQLRPAEMALGAPRVRMLIADDVGLGKTLEAGILAAELVRRGRAKRILVVATKSMLTQFQKEFWTRFSIPLTRLDSIGIQRVRNKIPTNHNPFHYFDRAIVSVDTLKNDLQYRTAIEDAWWDLIIIDEAHNVAERRNSGGGQSQRSKLAERLASRSDALVLLSATPHDGSRRSFASLMRMLDPTSIADPDNYGPEDIKGLFIRRFRTSEEVKRDLGSKIPKRKSERVLVPSSAAEESAFDELASLRLHADQGVKKASRLFKTTLEKALFSSPFACAETLEKRIAKLADVVDEDEKSDLAALTALHDAVKAIDKSSFSKYSKLLELLSETGWSGKKKNDRLVIFTERIATLKWLAENLRADLGLQDAAVAELHGGGGMSDIEVQKIVDDFGQESSPIRILIASDMASEGINLHHQCHRLVHFDIPWSLMTFQQRNGRIDRYGQERQPLMWYLMTESSNAQIRGDQRILEVLMDKDDKAQESIGDPSAFLGTNDEEEQEERVAQAMTSDQSAEDFSRELDANAEHTNPTELGDLEALLQAAFETPDAGPPVSESPSKPVIVPRIFPTVFEFSKAALSRLQERQVRLEFEVDDDARIIQLETPEDLRERGDFGVGSKRSIDTRWMPREAVPADGVIRLTDDPKLINEQIRQSRSNDESSWPAAQYLWEVHPLIDWLGDKAASLFKRREAPVMRVEGALASDEVVFLLNGVVPNKKGHAVIDEWVGVRFKGDQFLAVAPFHELLPELDLASRRANPGTLETAELTPLVGTAVERARDHVRNVRNKTQKRIDDELQDQLLRLEKLKDRHQEQLRFKFDLDKGIRSAQEAKLEQAMAKSEKLFNDYWEWISETRQTADDPNPYVRIVAVFRG</sequence>
<dbReference type="Gene3D" id="3.40.50.10810">
    <property type="entry name" value="Tandem AAA-ATPase domain"/>
    <property type="match status" value="1"/>
</dbReference>
<dbReference type="PROSITE" id="PS51192">
    <property type="entry name" value="HELICASE_ATP_BIND_1"/>
    <property type="match status" value="1"/>
</dbReference>
<evidence type="ECO:0000256" key="5">
    <source>
        <dbReference type="SAM" id="MobiDB-lite"/>
    </source>
</evidence>
<feature type="region of interest" description="Disordered" evidence="5">
    <location>
        <begin position="590"/>
        <end position="610"/>
    </location>
</feature>
<keyword evidence="1" id="KW-0547">Nucleotide-binding</keyword>
<dbReference type="GO" id="GO:0016787">
    <property type="term" value="F:hydrolase activity"/>
    <property type="evidence" value="ECO:0007669"/>
    <property type="project" value="UniProtKB-KW"/>
</dbReference>
<evidence type="ECO:0000313" key="8">
    <source>
        <dbReference type="EMBL" id="SDE48210.1"/>
    </source>
</evidence>
<dbReference type="Pfam" id="PF00271">
    <property type="entry name" value="Helicase_C"/>
    <property type="match status" value="1"/>
</dbReference>
<name>A0A1G7DB35_9RHOB</name>
<dbReference type="PROSITE" id="PS51194">
    <property type="entry name" value="HELICASE_CTER"/>
    <property type="match status" value="1"/>
</dbReference>
<dbReference type="CDD" id="cd18793">
    <property type="entry name" value="SF2_C_SNF"/>
    <property type="match status" value="1"/>
</dbReference>
<dbReference type="InterPro" id="IPR001650">
    <property type="entry name" value="Helicase_C-like"/>
</dbReference>
<keyword evidence="4" id="KW-0067">ATP-binding</keyword>